<dbReference type="InterPro" id="IPR000337">
    <property type="entry name" value="GPCR_3"/>
</dbReference>
<dbReference type="InterPro" id="IPR038550">
    <property type="entry name" value="GPCR_3_9-Cys_sf"/>
</dbReference>
<keyword evidence="5 11" id="KW-1133">Transmembrane helix</keyword>
<feature type="signal peptide" evidence="12">
    <location>
        <begin position="1"/>
        <end position="21"/>
    </location>
</feature>
<dbReference type="InterPro" id="IPR001828">
    <property type="entry name" value="ANF_lig-bd_rcpt"/>
</dbReference>
<proteinExistence type="predicted"/>
<evidence type="ECO:0000256" key="7">
    <source>
        <dbReference type="ARBA" id="ARBA00023136"/>
    </source>
</evidence>
<dbReference type="Gene3D" id="2.10.50.30">
    <property type="entry name" value="GPCR, family 3, nine cysteines domain"/>
    <property type="match status" value="1"/>
</dbReference>
<dbReference type="InterPro" id="IPR000068">
    <property type="entry name" value="GPCR_3_Ca_sens_rcpt-rel"/>
</dbReference>
<feature type="transmembrane region" description="Helical" evidence="11">
    <location>
        <begin position="681"/>
        <end position="700"/>
    </location>
</feature>
<evidence type="ECO:0000256" key="3">
    <source>
        <dbReference type="ARBA" id="ARBA00022692"/>
    </source>
</evidence>
<keyword evidence="6" id="KW-0297">G-protein coupled receptor</keyword>
<feature type="domain" description="G-protein coupled receptors family 3 profile" evidence="13">
    <location>
        <begin position="572"/>
        <end position="823"/>
    </location>
</feature>
<accession>A0ABM5ENX4</accession>
<dbReference type="Pfam" id="PF07562">
    <property type="entry name" value="NCD3G"/>
    <property type="match status" value="1"/>
</dbReference>
<evidence type="ECO:0000256" key="4">
    <source>
        <dbReference type="ARBA" id="ARBA00022729"/>
    </source>
</evidence>
<dbReference type="InterPro" id="IPR017978">
    <property type="entry name" value="GPCR_3_C"/>
</dbReference>
<dbReference type="GeneID" id="110073127"/>
<feature type="transmembrane region" description="Helical" evidence="11">
    <location>
        <begin position="787"/>
        <end position="811"/>
    </location>
</feature>
<evidence type="ECO:0000256" key="1">
    <source>
        <dbReference type="ARBA" id="ARBA00004651"/>
    </source>
</evidence>
<evidence type="ECO:0000256" key="5">
    <source>
        <dbReference type="ARBA" id="ARBA00022989"/>
    </source>
</evidence>
<dbReference type="PRINTS" id="PR00248">
    <property type="entry name" value="GPCRMGR"/>
</dbReference>
<organism evidence="14 15">
    <name type="scientific">Pogona vitticeps</name>
    <name type="common">central bearded dragon</name>
    <dbReference type="NCBI Taxonomy" id="103695"/>
    <lineage>
        <taxon>Eukaryota</taxon>
        <taxon>Metazoa</taxon>
        <taxon>Chordata</taxon>
        <taxon>Craniata</taxon>
        <taxon>Vertebrata</taxon>
        <taxon>Euteleostomi</taxon>
        <taxon>Lepidosauria</taxon>
        <taxon>Squamata</taxon>
        <taxon>Bifurcata</taxon>
        <taxon>Unidentata</taxon>
        <taxon>Episquamata</taxon>
        <taxon>Toxicofera</taxon>
        <taxon>Iguania</taxon>
        <taxon>Acrodonta</taxon>
        <taxon>Agamidae</taxon>
        <taxon>Amphibolurinae</taxon>
        <taxon>Pogona</taxon>
    </lineage>
</organism>
<dbReference type="PROSITE" id="PS50259">
    <property type="entry name" value="G_PROTEIN_RECEP_F3_4"/>
    <property type="match status" value="1"/>
</dbReference>
<protein>
    <submittedName>
        <fullName evidence="15">Taste receptor type 1 member 3-like</fullName>
    </submittedName>
</protein>
<dbReference type="InterPro" id="IPR028082">
    <property type="entry name" value="Peripla_BP_I"/>
</dbReference>
<evidence type="ECO:0000256" key="8">
    <source>
        <dbReference type="ARBA" id="ARBA00023170"/>
    </source>
</evidence>
<evidence type="ECO:0000313" key="14">
    <source>
        <dbReference type="Proteomes" id="UP001652642"/>
    </source>
</evidence>
<keyword evidence="2" id="KW-1003">Cell membrane</keyword>
<evidence type="ECO:0000256" key="2">
    <source>
        <dbReference type="ARBA" id="ARBA00022475"/>
    </source>
</evidence>
<feature type="transmembrane region" description="Helical" evidence="11">
    <location>
        <begin position="641"/>
        <end position="660"/>
    </location>
</feature>
<evidence type="ECO:0000256" key="12">
    <source>
        <dbReference type="SAM" id="SignalP"/>
    </source>
</evidence>
<evidence type="ECO:0000256" key="11">
    <source>
        <dbReference type="SAM" id="Phobius"/>
    </source>
</evidence>
<keyword evidence="3 11" id="KW-0812">Transmembrane</keyword>
<sequence>MAPKLLLGLLAPILSLRMSKAKEDAPATRFNAPGDFIIGGMFAFHSKVQYLTVDGKPQFPACYSFYLIGYLQHLAMRFAIEEINNSTSLLPGIRLGYEVHDTCNNEAVATKAALAFLSRDPENDNAAQCDYANAKPRVIAVVGPSSSSLSMLVTRILNFLSIPELPIFFQVSFGSSSSYLSDRQTFPSFFRTIPSDSRQADAIVQLLSKFNWNWVAALATDNLYGRQALEIFTQEALLKDICVAYEAILPDGLNPSEQNAKLIDIADRLENSHINATVVFASPEDAEALLRAVVATRITRRVWIASECWSASPSVALIPGISNIGTLFGIAIKSGAMPGFAEYVQNLLAQPRPGRTTEEEVNEQCPECGSLTYANFSRAIQNSRFYTMFNAYKAVYAIGHALHQLLHCDTASRTCDADREVYPWQLLEEIARVNFTVESEPVYFTETGDPPTGYDLILWDWIPPKNHTFGIVGSYDALERQLTVNESKIKWNTEDGKLPVSRCTQECKPGQKRWLRGEHNCCYECEDCPAGSFQDQAHPTECTPCPQHQWSPAQSTKCFNRAVEYLEVTDLLATIMVALTGLTLAQMAAVTGMLLRHHASPAVRYMGRFPASTVVLSSACCCTSCFLFVTKPTDTICKLRQPIFFGSFAVCLAALLGTAVRRSGLEQTLKRRWLRKHHMGFSILLNTAVQGLLCLLWYYWNPPFLEENTELDKILLLQCEDSAFPGFTALLAHVYCLALFCCFCSLVGQGGNRMDRRATKAINFAVVLILIIWTLFVPAYVTSQGKFVALFQIFAGLASILAIFGSCYYPVCYVVLFAPHLNTDDYFSCLPQDPPADKEKPSAAEAKG</sequence>
<evidence type="ECO:0000256" key="10">
    <source>
        <dbReference type="ARBA" id="ARBA00023224"/>
    </source>
</evidence>
<keyword evidence="14" id="KW-1185">Reference proteome</keyword>
<feature type="transmembrane region" description="Helical" evidence="11">
    <location>
        <begin position="571"/>
        <end position="595"/>
    </location>
</feature>
<evidence type="ECO:0000259" key="13">
    <source>
        <dbReference type="PROSITE" id="PS50259"/>
    </source>
</evidence>
<dbReference type="PRINTS" id="PR00592">
    <property type="entry name" value="CASENSINGR"/>
</dbReference>
<dbReference type="Pfam" id="PF00003">
    <property type="entry name" value="7tm_3"/>
    <property type="match status" value="1"/>
</dbReference>
<feature type="chain" id="PRO_5047514389" evidence="12">
    <location>
        <begin position="22"/>
        <end position="848"/>
    </location>
</feature>
<dbReference type="Proteomes" id="UP001652642">
    <property type="component" value="Chromosome 7"/>
</dbReference>
<dbReference type="Gene3D" id="3.40.50.2300">
    <property type="match status" value="2"/>
</dbReference>
<evidence type="ECO:0000313" key="15">
    <source>
        <dbReference type="RefSeq" id="XP_072834852.1"/>
    </source>
</evidence>
<keyword evidence="4 12" id="KW-0732">Signal</keyword>
<reference evidence="15" key="1">
    <citation type="submission" date="2025-08" db="UniProtKB">
        <authorList>
            <consortium name="RefSeq"/>
        </authorList>
    </citation>
    <scope>IDENTIFICATION</scope>
</reference>
<keyword evidence="10" id="KW-0807">Transducer</keyword>
<comment type="subcellular location">
    <subcellularLocation>
        <location evidence="1">Cell membrane</location>
        <topology evidence="1">Multi-pass membrane protein</topology>
    </subcellularLocation>
</comment>
<evidence type="ECO:0000256" key="6">
    <source>
        <dbReference type="ARBA" id="ARBA00023040"/>
    </source>
</evidence>
<dbReference type="PANTHER" id="PTHR24061:SF3">
    <property type="entry name" value="TASTE RECEPTOR TYPE 1 MEMBER 1"/>
    <property type="match status" value="1"/>
</dbReference>
<dbReference type="PANTHER" id="PTHR24061">
    <property type="entry name" value="CALCIUM-SENSING RECEPTOR-RELATED"/>
    <property type="match status" value="1"/>
</dbReference>
<feature type="transmembrane region" description="Helical" evidence="11">
    <location>
        <begin position="607"/>
        <end position="629"/>
    </location>
</feature>
<gene>
    <name evidence="15" type="primary">LOC110073127</name>
</gene>
<feature type="transmembrane region" description="Helical" evidence="11">
    <location>
        <begin position="761"/>
        <end position="781"/>
    </location>
</feature>
<feature type="transmembrane region" description="Helical" evidence="11">
    <location>
        <begin position="730"/>
        <end position="749"/>
    </location>
</feature>
<keyword evidence="7 11" id="KW-0472">Membrane</keyword>
<dbReference type="InterPro" id="IPR011500">
    <property type="entry name" value="GPCR_3_9-Cys_dom"/>
</dbReference>
<dbReference type="RefSeq" id="XP_072834852.1">
    <property type="nucleotide sequence ID" value="XM_072978751.1"/>
</dbReference>
<keyword evidence="8" id="KW-0675">Receptor</keyword>
<evidence type="ECO:0000256" key="9">
    <source>
        <dbReference type="ARBA" id="ARBA00023180"/>
    </source>
</evidence>
<name>A0ABM5ENX4_9SAUR</name>
<dbReference type="SUPFAM" id="SSF53822">
    <property type="entry name" value="Periplasmic binding protein-like I"/>
    <property type="match status" value="1"/>
</dbReference>
<keyword evidence="9" id="KW-0325">Glycoprotein</keyword>
<dbReference type="Pfam" id="PF01094">
    <property type="entry name" value="ANF_receptor"/>
    <property type="match status" value="1"/>
</dbReference>